<keyword evidence="4 6" id="KW-0472">Membrane</keyword>
<evidence type="ECO:0000313" key="8">
    <source>
        <dbReference type="EMBL" id="BAH56180.1"/>
    </source>
</evidence>
<keyword evidence="8" id="KW-0614">Plasmid</keyword>
<feature type="transmembrane region" description="Helical" evidence="6">
    <location>
        <begin position="26"/>
        <end position="44"/>
    </location>
</feature>
<dbReference type="InterPro" id="IPR007016">
    <property type="entry name" value="O-antigen_ligase-rel_domated"/>
</dbReference>
<reference evidence="8 9" key="1">
    <citation type="submission" date="2009-03" db="EMBL/GenBank/DDBJ databases">
        <title>Comparison of the complete genome sequences of Rhodococcus erythropolis PR4 and Rhodococcus opacus B4.</title>
        <authorList>
            <person name="Takarada H."/>
            <person name="Sekine M."/>
            <person name="Hosoyama A."/>
            <person name="Yamada R."/>
            <person name="Fujisawa T."/>
            <person name="Omata S."/>
            <person name="Shimizu A."/>
            <person name="Tsukatani N."/>
            <person name="Tanikawa S."/>
            <person name="Fujita N."/>
            <person name="Harayama S."/>
        </authorList>
    </citation>
    <scope>NUCLEOTIDE SEQUENCE [LARGE SCALE GENOMIC DNA]</scope>
    <source>
        <strain evidence="8 9">B4</strain>
        <plasmid evidence="8 9">pKNR</plasmid>
    </source>
</reference>
<dbReference type="PATRIC" id="fig|632772.20.peg.7661"/>
<feature type="transmembrane region" description="Helical" evidence="6">
    <location>
        <begin position="193"/>
        <end position="216"/>
    </location>
</feature>
<sequence length="480" mass="51089">MLAAVSVIALFVVARQLRQRHLIWDAGTVFILVLGWAALIPVVLNKLSDGVMHSWNYWGELVEVPIPVDPRVQSALQYVIIGASLLLLWRSVRDADTWRISLFGIAVMGTSFVAMAVDTSAYDSIIKGQPMVLLVVLVAASFATPSREGAITGGALFTISVCATGAFLGLYAPDKVFMPCTDKCSLAGELYMAATPHSNTLGLITAIGIPFVWLAFKGPIRFWMLVYIGANLVVTGSRTSMFAAAATLVVLALTNPTHTGGSIVGRHRAFLTLGVVTSTAVAMILPFTGQSDSFATGRGYLWRIAVEQFEHTPFFGAGLTAWDRFYEAGEFGAAAAYSTHNQWLELLLLAGVAGAVVFALGWAILVFGGDESRKFTVLPVLLTVALLSSTERPLSIGLINTMTWVLVALVALSSEGRQGQGRQATAATPSSNRSYRFMPAHGPSQSRTPDAGRTSTPAASRLTTAVAMPGEVAIAPTVHL</sequence>
<proteinExistence type="predicted"/>
<evidence type="ECO:0000256" key="2">
    <source>
        <dbReference type="ARBA" id="ARBA00022692"/>
    </source>
</evidence>
<protein>
    <submittedName>
        <fullName evidence="8">Hypothetical membrane protein</fullName>
    </submittedName>
</protein>
<dbReference type="InterPro" id="IPR051533">
    <property type="entry name" value="WaaL-like"/>
</dbReference>
<evidence type="ECO:0000313" key="9">
    <source>
        <dbReference type="Proteomes" id="UP000002212"/>
    </source>
</evidence>
<gene>
    <name evidence="8" type="ordered locus">ROP_pKNR-00880</name>
</gene>
<dbReference type="Pfam" id="PF04932">
    <property type="entry name" value="Wzy_C"/>
    <property type="match status" value="1"/>
</dbReference>
<dbReference type="PANTHER" id="PTHR37422">
    <property type="entry name" value="TEICHURONIC ACID BIOSYNTHESIS PROTEIN TUAE"/>
    <property type="match status" value="1"/>
</dbReference>
<feature type="transmembrane region" description="Helical" evidence="6">
    <location>
        <begin position="75"/>
        <end position="92"/>
    </location>
</feature>
<evidence type="ECO:0000256" key="3">
    <source>
        <dbReference type="ARBA" id="ARBA00022989"/>
    </source>
</evidence>
<feature type="region of interest" description="Disordered" evidence="5">
    <location>
        <begin position="419"/>
        <end position="458"/>
    </location>
</feature>
<dbReference type="KEGG" id="rop:ROP_pKNR-00880"/>
<evidence type="ECO:0000256" key="4">
    <source>
        <dbReference type="ARBA" id="ARBA00023136"/>
    </source>
</evidence>
<dbReference type="EMBL" id="AP011118">
    <property type="protein sequence ID" value="BAH56180.1"/>
    <property type="molecule type" value="Genomic_DNA"/>
</dbReference>
<keyword evidence="3 6" id="KW-1133">Transmembrane helix</keyword>
<evidence type="ECO:0000259" key="7">
    <source>
        <dbReference type="Pfam" id="PF04932"/>
    </source>
</evidence>
<dbReference type="HOGENOM" id="CLU_568447_0_0_11"/>
<dbReference type="GO" id="GO:0016020">
    <property type="term" value="C:membrane"/>
    <property type="evidence" value="ECO:0007669"/>
    <property type="project" value="UniProtKB-SubCell"/>
</dbReference>
<evidence type="ECO:0000256" key="6">
    <source>
        <dbReference type="SAM" id="Phobius"/>
    </source>
</evidence>
<feature type="transmembrane region" description="Helical" evidence="6">
    <location>
        <begin position="222"/>
        <end position="253"/>
    </location>
</feature>
<dbReference type="AlphaFoldDB" id="C1BEE0"/>
<accession>C1BEE0</accession>
<feature type="transmembrane region" description="Helical" evidence="6">
    <location>
        <begin position="124"/>
        <end position="144"/>
    </location>
</feature>
<geneLocation type="plasmid" evidence="8 9">
    <name>pKNR</name>
</geneLocation>
<comment type="subcellular location">
    <subcellularLocation>
        <location evidence="1">Membrane</location>
        <topology evidence="1">Multi-pass membrane protein</topology>
    </subcellularLocation>
</comment>
<evidence type="ECO:0000256" key="1">
    <source>
        <dbReference type="ARBA" id="ARBA00004141"/>
    </source>
</evidence>
<keyword evidence="2 6" id="KW-0812">Transmembrane</keyword>
<feature type="transmembrane region" description="Helical" evidence="6">
    <location>
        <begin position="346"/>
        <end position="368"/>
    </location>
</feature>
<feature type="compositionally biased region" description="Polar residues" evidence="5">
    <location>
        <begin position="419"/>
        <end position="434"/>
    </location>
</feature>
<feature type="transmembrane region" description="Helical" evidence="6">
    <location>
        <begin position="396"/>
        <end position="413"/>
    </location>
</feature>
<name>C1BEE0_RHOOB</name>
<dbReference type="PANTHER" id="PTHR37422:SF21">
    <property type="entry name" value="EXOQ-LIKE PROTEIN"/>
    <property type="match status" value="1"/>
</dbReference>
<feature type="domain" description="O-antigen ligase-related" evidence="7">
    <location>
        <begin position="224"/>
        <end position="359"/>
    </location>
</feature>
<evidence type="ECO:0000256" key="5">
    <source>
        <dbReference type="SAM" id="MobiDB-lite"/>
    </source>
</evidence>
<feature type="transmembrane region" description="Helical" evidence="6">
    <location>
        <begin position="269"/>
        <end position="288"/>
    </location>
</feature>
<feature type="transmembrane region" description="Helical" evidence="6">
    <location>
        <begin position="98"/>
        <end position="117"/>
    </location>
</feature>
<organism evidence="8 9">
    <name type="scientific">Rhodococcus opacus (strain B4)</name>
    <dbReference type="NCBI Taxonomy" id="632772"/>
    <lineage>
        <taxon>Bacteria</taxon>
        <taxon>Bacillati</taxon>
        <taxon>Actinomycetota</taxon>
        <taxon>Actinomycetes</taxon>
        <taxon>Mycobacteriales</taxon>
        <taxon>Nocardiaceae</taxon>
        <taxon>Rhodococcus</taxon>
    </lineage>
</organism>
<dbReference type="Proteomes" id="UP000002212">
    <property type="component" value="Plasmid pKNR"/>
</dbReference>
<feature type="compositionally biased region" description="Polar residues" evidence="5">
    <location>
        <begin position="443"/>
        <end position="458"/>
    </location>
</feature>
<feature type="transmembrane region" description="Helical" evidence="6">
    <location>
        <begin position="150"/>
        <end position="172"/>
    </location>
</feature>